<evidence type="ECO:0008006" key="6">
    <source>
        <dbReference type="Google" id="ProtNLM"/>
    </source>
</evidence>
<dbReference type="OrthoDB" id="5425637at2759"/>
<accession>A0A6J3M6Y1</accession>
<protein>
    <recommendedName>
        <fullName evidence="6">Mid2 domain-containing protein</fullName>
    </recommendedName>
</protein>
<evidence type="ECO:0000256" key="3">
    <source>
        <dbReference type="SAM" id="SignalP"/>
    </source>
</evidence>
<feature type="transmembrane region" description="Helical" evidence="2">
    <location>
        <begin position="57"/>
        <end position="81"/>
    </location>
</feature>
<feature type="compositionally biased region" description="Polar residues" evidence="1">
    <location>
        <begin position="23"/>
        <end position="36"/>
    </location>
</feature>
<keyword evidence="3" id="KW-0732">Signal</keyword>
<evidence type="ECO:0000256" key="1">
    <source>
        <dbReference type="SAM" id="MobiDB-lite"/>
    </source>
</evidence>
<reference evidence="5" key="3">
    <citation type="submission" date="2025-08" db="UniProtKB">
        <authorList>
            <consortium name="RefSeq"/>
        </authorList>
    </citation>
    <scope>IDENTIFICATION</scope>
    <source>
        <strain evidence="5">CBS 342.82</strain>
    </source>
</reference>
<feature type="signal peptide" evidence="3">
    <location>
        <begin position="1"/>
        <end position="18"/>
    </location>
</feature>
<sequence>MSTSMLLASIMLAQYALAAPRPQSYNSDGSDTNPHSVDTDAGASGSSTSFNISKGGVAAIIIVVVLVIIFGVGSAVLWYLAKRRGWNVRASIAQVSHRVTGRFATKPSAADRRSKRAGQHLDDGIPLKGHKRGIVVQVSNVEKASAGASNSSKNVR</sequence>
<gene>
    <name evidence="5" type="ORF">K489DRAFT_370136</name>
</gene>
<reference evidence="5" key="1">
    <citation type="submission" date="2020-01" db="EMBL/GenBank/DDBJ databases">
        <authorList>
            <consortium name="DOE Joint Genome Institute"/>
            <person name="Haridas S."/>
            <person name="Albert R."/>
            <person name="Binder M."/>
            <person name="Bloem J."/>
            <person name="Labutti K."/>
            <person name="Salamov A."/>
            <person name="Andreopoulos B."/>
            <person name="Baker S.E."/>
            <person name="Barry K."/>
            <person name="Bills G."/>
            <person name="Bluhm B.H."/>
            <person name="Cannon C."/>
            <person name="Castanera R."/>
            <person name="Culley D.E."/>
            <person name="Daum C."/>
            <person name="Ezra D."/>
            <person name="Gonzalez J.B."/>
            <person name="Henrissat B."/>
            <person name="Kuo A."/>
            <person name="Liang C."/>
            <person name="Lipzen A."/>
            <person name="Lutzoni F."/>
            <person name="Magnuson J."/>
            <person name="Mondo S."/>
            <person name="Nolan M."/>
            <person name="Ohm R."/>
            <person name="Pangilinan J."/>
            <person name="Park H.-J."/>
            <person name="Ramirez L."/>
            <person name="Alfaro M."/>
            <person name="Sun H."/>
            <person name="Tritt A."/>
            <person name="Yoshinaga Y."/>
            <person name="Zwiers L.-H."/>
            <person name="Turgeon B.G."/>
            <person name="Goodwin S.B."/>
            <person name="Spatafora J.W."/>
            <person name="Crous P.W."/>
            <person name="Grigoriev I.V."/>
        </authorList>
    </citation>
    <scope>NUCLEOTIDE SEQUENCE</scope>
    <source>
        <strain evidence="5">CBS 342.82</strain>
    </source>
</reference>
<keyword evidence="2" id="KW-0472">Membrane</keyword>
<evidence type="ECO:0000256" key="2">
    <source>
        <dbReference type="SAM" id="Phobius"/>
    </source>
</evidence>
<keyword evidence="4" id="KW-1185">Reference proteome</keyword>
<feature type="chain" id="PRO_5026732886" description="Mid2 domain-containing protein" evidence="3">
    <location>
        <begin position="19"/>
        <end position="156"/>
    </location>
</feature>
<dbReference type="GeneID" id="54360904"/>
<keyword evidence="2" id="KW-1133">Transmembrane helix</keyword>
<evidence type="ECO:0000313" key="5">
    <source>
        <dbReference type="RefSeq" id="XP_033460862.1"/>
    </source>
</evidence>
<evidence type="ECO:0000313" key="4">
    <source>
        <dbReference type="Proteomes" id="UP000504637"/>
    </source>
</evidence>
<reference evidence="5" key="2">
    <citation type="submission" date="2020-04" db="EMBL/GenBank/DDBJ databases">
        <authorList>
            <consortium name="NCBI Genome Project"/>
        </authorList>
    </citation>
    <scope>NUCLEOTIDE SEQUENCE</scope>
    <source>
        <strain evidence="5">CBS 342.82</strain>
    </source>
</reference>
<feature type="region of interest" description="Disordered" evidence="1">
    <location>
        <begin position="23"/>
        <end position="44"/>
    </location>
</feature>
<dbReference type="AlphaFoldDB" id="A0A6J3M6Y1"/>
<name>A0A6J3M6Y1_9PEZI</name>
<keyword evidence="2" id="KW-0812">Transmembrane</keyword>
<organism evidence="5">
    <name type="scientific">Dissoconium aciculare CBS 342.82</name>
    <dbReference type="NCBI Taxonomy" id="1314786"/>
    <lineage>
        <taxon>Eukaryota</taxon>
        <taxon>Fungi</taxon>
        <taxon>Dikarya</taxon>
        <taxon>Ascomycota</taxon>
        <taxon>Pezizomycotina</taxon>
        <taxon>Dothideomycetes</taxon>
        <taxon>Dothideomycetidae</taxon>
        <taxon>Mycosphaerellales</taxon>
        <taxon>Dissoconiaceae</taxon>
        <taxon>Dissoconium</taxon>
    </lineage>
</organism>
<dbReference type="Proteomes" id="UP000504637">
    <property type="component" value="Unplaced"/>
</dbReference>
<proteinExistence type="predicted"/>
<dbReference type="RefSeq" id="XP_033460862.1">
    <property type="nucleotide sequence ID" value="XM_033603104.1"/>
</dbReference>